<feature type="transmembrane region" description="Helical" evidence="1">
    <location>
        <begin position="21"/>
        <end position="40"/>
    </location>
</feature>
<dbReference type="Pfam" id="PF05656">
    <property type="entry name" value="DUF805"/>
    <property type="match status" value="1"/>
</dbReference>
<proteinExistence type="predicted"/>
<feature type="transmembrane region" description="Helical" evidence="1">
    <location>
        <begin position="77"/>
        <end position="96"/>
    </location>
</feature>
<keyword evidence="1" id="KW-0472">Membrane</keyword>
<evidence type="ECO:0000313" key="2">
    <source>
        <dbReference type="EMBL" id="MFD1785145.1"/>
    </source>
</evidence>
<gene>
    <name evidence="2" type="ORF">ACFSC0_17225</name>
</gene>
<organism evidence="2 3">
    <name type="scientific">Phenylobacterium terrae</name>
    <dbReference type="NCBI Taxonomy" id="2665495"/>
    <lineage>
        <taxon>Bacteria</taxon>
        <taxon>Pseudomonadati</taxon>
        <taxon>Pseudomonadota</taxon>
        <taxon>Alphaproteobacteria</taxon>
        <taxon>Caulobacterales</taxon>
        <taxon>Caulobacteraceae</taxon>
        <taxon>Phenylobacterium</taxon>
    </lineage>
</organism>
<dbReference type="EMBL" id="JBHUEY010000006">
    <property type="protein sequence ID" value="MFD1785145.1"/>
    <property type="molecule type" value="Genomic_DNA"/>
</dbReference>
<dbReference type="InterPro" id="IPR008523">
    <property type="entry name" value="DUF805"/>
</dbReference>
<reference evidence="3" key="1">
    <citation type="journal article" date="2019" name="Int. J. Syst. Evol. Microbiol.">
        <title>The Global Catalogue of Microorganisms (GCM) 10K type strain sequencing project: providing services to taxonomists for standard genome sequencing and annotation.</title>
        <authorList>
            <consortium name="The Broad Institute Genomics Platform"/>
            <consortium name="The Broad Institute Genome Sequencing Center for Infectious Disease"/>
            <person name="Wu L."/>
            <person name="Ma J."/>
        </authorList>
    </citation>
    <scope>NUCLEOTIDE SEQUENCE [LARGE SCALE GENOMIC DNA]</scope>
    <source>
        <strain evidence="3">DFY28</strain>
    </source>
</reference>
<keyword evidence="1" id="KW-1133">Transmembrane helix</keyword>
<sequence>MTDLRAQRPFNIFDLSGRASRLEFTIVLVAWLAVFIAYRGAGPQDLSMALLVGVAASVPMILTGVRRLHDRDQSGWWMLLSFVPLIGLIFLVFLAAGSPDERVNRFGPPARLLGAKG</sequence>
<dbReference type="PANTHER" id="PTHR34980">
    <property type="entry name" value="INNER MEMBRANE PROTEIN-RELATED-RELATED"/>
    <property type="match status" value="1"/>
</dbReference>
<keyword evidence="1" id="KW-0812">Transmembrane</keyword>
<dbReference type="RefSeq" id="WP_377282098.1">
    <property type="nucleotide sequence ID" value="NZ_JBHRSI010000005.1"/>
</dbReference>
<evidence type="ECO:0000256" key="1">
    <source>
        <dbReference type="SAM" id="Phobius"/>
    </source>
</evidence>
<evidence type="ECO:0000313" key="3">
    <source>
        <dbReference type="Proteomes" id="UP001597237"/>
    </source>
</evidence>
<keyword evidence="3" id="KW-1185">Reference proteome</keyword>
<comment type="caution">
    <text evidence="2">The sequence shown here is derived from an EMBL/GenBank/DDBJ whole genome shotgun (WGS) entry which is preliminary data.</text>
</comment>
<dbReference type="PANTHER" id="PTHR34980:SF3">
    <property type="entry name" value="BLR8105 PROTEIN"/>
    <property type="match status" value="1"/>
</dbReference>
<feature type="transmembrane region" description="Helical" evidence="1">
    <location>
        <begin position="46"/>
        <end position="65"/>
    </location>
</feature>
<dbReference type="Proteomes" id="UP001597237">
    <property type="component" value="Unassembled WGS sequence"/>
</dbReference>
<name>A0ABW4N519_9CAUL</name>
<protein>
    <submittedName>
        <fullName evidence="2">DUF805 domain-containing protein</fullName>
    </submittedName>
</protein>
<accession>A0ABW4N519</accession>